<keyword evidence="1" id="KW-0732">Signal</keyword>
<sequence>MKVKTIALVFAACAAVAATTSAFAGSPVDTSANDQAVGQASQWATVAKSPKGKTRAQVRAELVQAEHDGQLAALDKLYRGG</sequence>
<evidence type="ECO:0000313" key="2">
    <source>
        <dbReference type="EMBL" id="CAB3973982.1"/>
    </source>
</evidence>
<protein>
    <recommendedName>
        <fullName evidence="4">DUF4148 domain-containing protein</fullName>
    </recommendedName>
</protein>
<evidence type="ECO:0008006" key="4">
    <source>
        <dbReference type="Google" id="ProtNLM"/>
    </source>
</evidence>
<dbReference type="Proteomes" id="UP000494322">
    <property type="component" value="Unassembled WGS sequence"/>
</dbReference>
<dbReference type="Pfam" id="PF13663">
    <property type="entry name" value="DUF4148"/>
    <property type="match status" value="1"/>
</dbReference>
<dbReference type="EMBL" id="CABWIK020000053">
    <property type="protein sequence ID" value="CAB3973982.1"/>
    <property type="molecule type" value="Genomic_DNA"/>
</dbReference>
<feature type="chain" id="PRO_5026932384" description="DUF4148 domain-containing protein" evidence="1">
    <location>
        <begin position="25"/>
        <end position="81"/>
    </location>
</feature>
<accession>A0A6J5JQ40</accession>
<evidence type="ECO:0000313" key="3">
    <source>
        <dbReference type="Proteomes" id="UP000494322"/>
    </source>
</evidence>
<organism evidence="2 3">
    <name type="scientific">Burkholderia cenocepacia</name>
    <dbReference type="NCBI Taxonomy" id="95486"/>
    <lineage>
        <taxon>Bacteria</taxon>
        <taxon>Pseudomonadati</taxon>
        <taxon>Pseudomonadota</taxon>
        <taxon>Betaproteobacteria</taxon>
        <taxon>Burkholderiales</taxon>
        <taxon>Burkholderiaceae</taxon>
        <taxon>Burkholderia</taxon>
        <taxon>Burkholderia cepacia complex</taxon>
    </lineage>
</organism>
<dbReference type="AlphaFoldDB" id="A0A6J5JQ40"/>
<feature type="signal peptide" evidence="1">
    <location>
        <begin position="1"/>
        <end position="24"/>
    </location>
</feature>
<reference evidence="2 3" key="1">
    <citation type="submission" date="2020-04" db="EMBL/GenBank/DDBJ databases">
        <authorList>
            <person name="Depoorter E."/>
        </authorList>
    </citation>
    <scope>NUCLEOTIDE SEQUENCE [LARGE SCALE GENOMIC DNA]</scope>
    <source>
        <strain evidence="2 3">BCC0132</strain>
    </source>
</reference>
<dbReference type="InterPro" id="IPR025421">
    <property type="entry name" value="DUF4148"/>
</dbReference>
<name>A0A6J5JQ40_9BURK</name>
<proteinExistence type="predicted"/>
<gene>
    <name evidence="2" type="ORF">BCO9919_06034</name>
</gene>
<evidence type="ECO:0000256" key="1">
    <source>
        <dbReference type="SAM" id="SignalP"/>
    </source>
</evidence>